<keyword evidence="2" id="KW-0472">Membrane</keyword>
<organism evidence="3">
    <name type="scientific">viral metagenome</name>
    <dbReference type="NCBI Taxonomy" id="1070528"/>
    <lineage>
        <taxon>unclassified sequences</taxon>
        <taxon>metagenomes</taxon>
        <taxon>organismal metagenomes</taxon>
    </lineage>
</organism>
<evidence type="ECO:0000256" key="1">
    <source>
        <dbReference type="SAM" id="MobiDB-lite"/>
    </source>
</evidence>
<sequence length="756" mass="87110">MVKNKDTENNDNNDKNKTKTSFSSIGDDNIDDFQTANMIHKMKKIKKNKIKKNYKKMEGFNTLDNISNIENHENNTINEDEKTENSNIFDSLFDKIKNLLGKHDNSVETFEDHEYEGHDNVKEPKSKTHNIRMKIIKAINDSYAKVNKINTDIATGIVKGLSQNKTLSEFNKINEYLLETVGKNANEFVGEIMDFANNITNDSGNIINKINNSVDDIADDTIDSVSNIVEKTSRIKNTLTNIELPPRITDILNIITQECDKVVNTITEKSEIIYKDIDILDNIENTLQNIEQGVNTNIENTKDALKTAGETIESNIENTKDSLKTAGETIESNIENTKDSLKTTGETIKSNIESMTDDKNYNKYKKKQKIQRMNSMNKTITDDIALVRNSIVLIETAALSLWVVYNWYFLMFYAPDNDIYIPKFSRFELLKQSNKSNSYSSVPGLKKMILYLFEFAIWFPEKLDGFLINNDNFFSFPGLTKHLLNGDSKFILIYLIGFYCIKNFAVSFKNFFIDLLTNANGNKLINIMFAIVLILFFVSAFTFSFVGDMEADTNIMFSFVSGMLNPIGTFIVWLIRFFITITISVPMGAIICGLYLIIYSLFGRFIYGFTTNMGDMDDHIKTNTAQFENKDMCNTGSLWNMFYFILRFLFKIMEFIKKNILTIAYFLIFVYTTFTMITNLSSQMNNKEILIFLIVCITISIFIQLFIQLRKYIKNENDDSYDDKMDDHGFQEEFDVNKDYSFSKNTDNNSNKLEKS</sequence>
<evidence type="ECO:0000313" key="3">
    <source>
        <dbReference type="EMBL" id="QHT99390.1"/>
    </source>
</evidence>
<keyword evidence="2" id="KW-0812">Transmembrane</keyword>
<feature type="transmembrane region" description="Helical" evidence="2">
    <location>
        <begin position="491"/>
        <end position="512"/>
    </location>
</feature>
<feature type="transmembrane region" description="Helical" evidence="2">
    <location>
        <begin position="587"/>
        <end position="607"/>
    </location>
</feature>
<name>A0A6C0J3N3_9ZZZZ</name>
<protein>
    <submittedName>
        <fullName evidence="3">Uncharacterized protein</fullName>
    </submittedName>
</protein>
<dbReference type="EMBL" id="MN740307">
    <property type="protein sequence ID" value="QHT99390.1"/>
    <property type="molecule type" value="Genomic_DNA"/>
</dbReference>
<proteinExistence type="predicted"/>
<reference evidence="3" key="1">
    <citation type="journal article" date="2020" name="Nature">
        <title>Giant virus diversity and host interactions through global metagenomics.</title>
        <authorList>
            <person name="Schulz F."/>
            <person name="Roux S."/>
            <person name="Paez-Espino D."/>
            <person name="Jungbluth S."/>
            <person name="Walsh D.A."/>
            <person name="Denef V.J."/>
            <person name="McMahon K.D."/>
            <person name="Konstantinidis K.T."/>
            <person name="Eloe-Fadrosh E.A."/>
            <person name="Kyrpides N.C."/>
            <person name="Woyke T."/>
        </authorList>
    </citation>
    <scope>NUCLEOTIDE SEQUENCE</scope>
    <source>
        <strain evidence="3">GVMAG-M-3300025699-48</strain>
    </source>
</reference>
<dbReference type="AlphaFoldDB" id="A0A6C0J3N3"/>
<feature type="transmembrane region" description="Helical" evidence="2">
    <location>
        <begin position="660"/>
        <end position="677"/>
    </location>
</feature>
<feature type="region of interest" description="Disordered" evidence="1">
    <location>
        <begin position="1"/>
        <end position="23"/>
    </location>
</feature>
<accession>A0A6C0J3N3</accession>
<evidence type="ECO:0000256" key="2">
    <source>
        <dbReference type="SAM" id="Phobius"/>
    </source>
</evidence>
<feature type="transmembrane region" description="Helical" evidence="2">
    <location>
        <begin position="689"/>
        <end position="707"/>
    </location>
</feature>
<feature type="compositionally biased region" description="Basic and acidic residues" evidence="1">
    <location>
        <begin position="1"/>
        <end position="17"/>
    </location>
</feature>
<dbReference type="Gene3D" id="1.20.120.20">
    <property type="entry name" value="Apolipoprotein"/>
    <property type="match status" value="1"/>
</dbReference>
<keyword evidence="2" id="KW-1133">Transmembrane helix</keyword>
<feature type="transmembrane region" description="Helical" evidence="2">
    <location>
        <begin position="555"/>
        <end position="575"/>
    </location>
</feature>
<feature type="transmembrane region" description="Helical" evidence="2">
    <location>
        <begin position="524"/>
        <end position="543"/>
    </location>
</feature>
<feature type="transmembrane region" description="Helical" evidence="2">
    <location>
        <begin position="386"/>
        <end position="408"/>
    </location>
</feature>